<organism evidence="1 2">
    <name type="scientific">Escherichia phage vB_EcoP-UTI89UKE2</name>
    <dbReference type="NCBI Taxonomy" id="2865826"/>
    <lineage>
        <taxon>Viruses</taxon>
        <taxon>Duplodnaviria</taxon>
        <taxon>Heunggongvirae</taxon>
        <taxon>Uroviricota</taxon>
        <taxon>Caudoviricetes</taxon>
        <taxon>Autographivirales</taxon>
        <taxon>Autosignataviridae</taxon>
        <taxon>Molineuxvirinae</taxon>
        <taxon>Vectrevirus</taxon>
        <taxon>Vectrevirus PUTI89UKE2</taxon>
    </lineage>
</organism>
<reference evidence="1 2" key="1">
    <citation type="submission" date="2021-05" db="EMBL/GenBank/DDBJ databases">
        <title>Naturally bred epsilon2 phages have an improved host range and effectivity in uropathogenic E. coli over their ancestor phages.</title>
        <authorList>
            <person name="Saez D."/>
            <person name="Loose M."/>
            <person name="Mutti M."/>
            <person name="Visram Z."/>
            <person name="Hitzenhammer E."/>
            <person name="Dippel D."/>
            <person name="Tisakova L."/>
            <person name="Schertler S."/>
            <person name="Wittmann J."/>
            <person name="Corsini L."/>
            <person name="Wagenlehner F."/>
        </authorList>
    </citation>
    <scope>NUCLEOTIDE SEQUENCE [LARGE SCALE GENOMIC DNA]</scope>
</reference>
<evidence type="ECO:0000313" key="1">
    <source>
        <dbReference type="EMBL" id="QZI84554.1"/>
    </source>
</evidence>
<protein>
    <submittedName>
        <fullName evidence="1">Uncharacterized protein</fullName>
    </submittedName>
</protein>
<gene>
    <name evidence="1" type="ORF">UTI89UKE2_020</name>
</gene>
<dbReference type="Proteomes" id="UP000828645">
    <property type="component" value="Segment"/>
</dbReference>
<sequence>MENELCRLLNLELNWTLATMQSPDSILGLPMITKLVRS</sequence>
<dbReference type="EMBL" id="MZ234049">
    <property type="protein sequence ID" value="QZI84554.1"/>
    <property type="molecule type" value="Genomic_DNA"/>
</dbReference>
<keyword evidence="2" id="KW-1185">Reference proteome</keyword>
<proteinExistence type="predicted"/>
<evidence type="ECO:0000313" key="2">
    <source>
        <dbReference type="Proteomes" id="UP000828645"/>
    </source>
</evidence>
<accession>A0AAE8C4F4</accession>
<name>A0AAE8C4F4_9CAUD</name>